<evidence type="ECO:0000256" key="1">
    <source>
        <dbReference type="SAM" id="Coils"/>
    </source>
</evidence>
<comment type="caution">
    <text evidence="2">The sequence shown here is derived from an EMBL/GenBank/DDBJ whole genome shotgun (WGS) entry which is preliminary data.</text>
</comment>
<dbReference type="OrthoDB" id="2216447at2"/>
<evidence type="ECO:0000313" key="2">
    <source>
        <dbReference type="EMBL" id="ERT56623.1"/>
    </source>
</evidence>
<dbReference type="PATRIC" id="fig|1111454.3.peg.2100"/>
<name>U7UDU9_9FIRM</name>
<dbReference type="eggNOG" id="COG0484">
    <property type="taxonomic scope" value="Bacteria"/>
</dbReference>
<proteinExistence type="predicted"/>
<gene>
    <name evidence="2" type="ORF">HMPREF1250_0476</name>
</gene>
<keyword evidence="3" id="KW-1185">Reference proteome</keyword>
<organism evidence="2 3">
    <name type="scientific">Megasphaera vaginalis</name>
    <name type="common">ex Srinivasan et al. 2021</name>
    <dbReference type="NCBI Taxonomy" id="1111454"/>
    <lineage>
        <taxon>Bacteria</taxon>
        <taxon>Bacillati</taxon>
        <taxon>Bacillota</taxon>
        <taxon>Negativicutes</taxon>
        <taxon>Veillonellales</taxon>
        <taxon>Veillonellaceae</taxon>
        <taxon>Megasphaera</taxon>
    </lineage>
</organism>
<dbReference type="STRING" id="1111454.HMPREF1250_0476"/>
<dbReference type="Proteomes" id="UP000017090">
    <property type="component" value="Unassembled WGS sequence"/>
</dbReference>
<evidence type="ECO:0000313" key="3">
    <source>
        <dbReference type="Proteomes" id="UP000017090"/>
    </source>
</evidence>
<dbReference type="RefSeq" id="WP_023054550.1">
    <property type="nucleotide sequence ID" value="NZ_AWXA01000059.1"/>
</dbReference>
<protein>
    <submittedName>
        <fullName evidence="2">Uncharacterized protein</fullName>
    </submittedName>
</protein>
<reference evidence="2 3" key="1">
    <citation type="submission" date="2013-09" db="EMBL/GenBank/DDBJ databases">
        <authorList>
            <person name="Durkin A.S."/>
            <person name="Haft D.R."/>
            <person name="McCorrison J."/>
            <person name="Torralba M."/>
            <person name="Gillis M."/>
            <person name="Haft D.H."/>
            <person name="Methe B."/>
            <person name="Sutton G."/>
            <person name="Nelson K.E."/>
        </authorList>
    </citation>
    <scope>NUCLEOTIDE SEQUENCE [LARGE SCALE GENOMIC DNA]</scope>
    <source>
        <strain evidence="2 3">BV3C16-1</strain>
    </source>
</reference>
<feature type="coiled-coil region" evidence="1">
    <location>
        <begin position="196"/>
        <end position="223"/>
    </location>
</feature>
<dbReference type="EMBL" id="AWXA01000059">
    <property type="protein sequence ID" value="ERT56623.1"/>
    <property type="molecule type" value="Genomic_DNA"/>
</dbReference>
<sequence length="274" mass="31174">MKMMNGSAEVIEQLKNRNKEKVAELAAVIQQYDTRRFHDGPYLEARYLRTIGKLEQKVFGLYVISEGIKKEIELSKQYVGKGEKPDKTEIAKALALSLKGYRDKLVEMAAKQEDAATYLAAPWLSEEQDRDLQRLYRQAVKAVHPAVRFSDTEAIRSLWKQVVQAYQRGDLERLRELTVLADQESLTAAQPEAGDAAALERRIAKIDGRIEAYKEKLAALANAYPFTMEELLHSEALQDRKTDELYHLIEQYEAYIRELTATLALLQAPMGPVS</sequence>
<accession>U7UDU9</accession>
<keyword evidence="1" id="KW-0175">Coiled coil</keyword>
<dbReference type="AlphaFoldDB" id="U7UDU9"/>